<dbReference type="RefSeq" id="WP_008788249.1">
    <property type="nucleotide sequence ID" value="NZ_AKCB01000002.1"/>
</dbReference>
<sequence>MSENREKYFTTGEFARICNVPKHVLFHYDEIGLFKPSIVKENQYRYYSHHQYDTFTIITILKSIGMSLNDIKIYLETRTPQLLIDLLNDQEKVLDQKMKELKRAKDFIKTIRSTTSHALQIQVNDIYLQYFDEEYILCSDDIHHKNNKSFEAYNDEYVRFYNNHLDTMDKVGTILSIDELCKQNYNTFQCLYTRVRKNNHRNIRIMKAGYYIVAYHQGDYQTISEAYQRALSYARKHHIILGENAYEEYVLSDIAVQDENKFITTIYLETNEKHIE</sequence>
<proteinExistence type="predicted"/>
<accession>E7G8P5</accession>
<dbReference type="InterPro" id="IPR000551">
    <property type="entry name" value="MerR-type_HTH_dom"/>
</dbReference>
<dbReference type="Gene3D" id="1.10.1660.10">
    <property type="match status" value="1"/>
</dbReference>
<gene>
    <name evidence="3" type="ORF">HMPREF9488_01133</name>
</gene>
<dbReference type="PANTHER" id="PTHR30204:SF85">
    <property type="entry name" value="MULTIDRUG-EFFLUX TRANSPORTER 2 REGULATOR"/>
    <property type="match status" value="1"/>
</dbReference>
<dbReference type="HOGENOM" id="CLU_065103_0_2_9"/>
<evidence type="ECO:0000313" key="4">
    <source>
        <dbReference type="Proteomes" id="UP000003157"/>
    </source>
</evidence>
<dbReference type="InterPro" id="IPR011256">
    <property type="entry name" value="Reg_factor_effector_dom_sf"/>
</dbReference>
<dbReference type="SMART" id="SM00422">
    <property type="entry name" value="HTH_MERR"/>
    <property type="match status" value="1"/>
</dbReference>
<evidence type="ECO:0000256" key="1">
    <source>
        <dbReference type="ARBA" id="ARBA00023125"/>
    </source>
</evidence>
<dbReference type="GO" id="GO:0003700">
    <property type="term" value="F:DNA-binding transcription factor activity"/>
    <property type="evidence" value="ECO:0007669"/>
    <property type="project" value="InterPro"/>
</dbReference>
<reference evidence="3 4" key="1">
    <citation type="submission" date="2010-12" db="EMBL/GenBank/DDBJ databases">
        <title>The Genome Sequence of Coprobacillus sp. strain 29_1.</title>
        <authorList>
            <consortium name="The Broad Institute Genome Sequencing Platform"/>
            <person name="Earl A."/>
            <person name="Ward D."/>
            <person name="Feldgarden M."/>
            <person name="Gevers D."/>
            <person name="Daigneault M."/>
            <person name="Sibley C.D."/>
            <person name="White A."/>
            <person name="Strauss J."/>
            <person name="Allen-Vercoe E."/>
            <person name="Young S.K."/>
            <person name="Zeng Q."/>
            <person name="Gargeya S."/>
            <person name="Fitzgerald M."/>
            <person name="Haas B."/>
            <person name="Abouelleil A."/>
            <person name="Alvarado L."/>
            <person name="Arachchi H.M."/>
            <person name="Berlin A."/>
            <person name="Brown A."/>
            <person name="Chapman S.B."/>
            <person name="Chen Z."/>
            <person name="Dunbar C."/>
            <person name="Freedman E."/>
            <person name="Gearin G."/>
            <person name="Gellesch M."/>
            <person name="Goldberg J."/>
            <person name="Griggs A."/>
            <person name="Gujja S."/>
            <person name="Heilman E."/>
            <person name="Heiman D."/>
            <person name="Howarth C."/>
            <person name="Larson L."/>
            <person name="Lui A."/>
            <person name="MacDonald P.J.P."/>
            <person name="Mehta T."/>
            <person name="Montmayeur A."/>
            <person name="Murphy C."/>
            <person name="Neiman D."/>
            <person name="Pearson M."/>
            <person name="Priest M."/>
            <person name="Roberts A."/>
            <person name="Saif S."/>
            <person name="Shea T."/>
            <person name="Shenoy N."/>
            <person name="Sisk P."/>
            <person name="Stolte C."/>
            <person name="Sykes S."/>
            <person name="White J."/>
            <person name="Yandava C."/>
            <person name="Nusbaum C."/>
            <person name="Birren B."/>
        </authorList>
    </citation>
    <scope>NUCLEOTIDE SEQUENCE [LARGE SCALE GENOMIC DNA]</scope>
    <source>
        <strain evidence="3 4">29_1</strain>
    </source>
</reference>
<dbReference type="InterPro" id="IPR047057">
    <property type="entry name" value="MerR_fam"/>
</dbReference>
<dbReference type="OrthoDB" id="9773308at2"/>
<dbReference type="eggNOG" id="COG4978">
    <property type="taxonomic scope" value="Bacteria"/>
</dbReference>
<dbReference type="CDD" id="cd04782">
    <property type="entry name" value="HTH_BltR"/>
    <property type="match status" value="1"/>
</dbReference>
<keyword evidence="1" id="KW-0238">DNA-binding</keyword>
<dbReference type="AlphaFoldDB" id="E7G8P5"/>
<dbReference type="STRING" id="100884.GCA_000269565_02977"/>
<dbReference type="Gene3D" id="3.20.80.10">
    <property type="entry name" value="Regulatory factor, effector binding domain"/>
    <property type="match status" value="1"/>
</dbReference>
<dbReference type="GeneID" id="78230776"/>
<comment type="caution">
    <text evidence="3">The sequence shown here is derived from an EMBL/GenBank/DDBJ whole genome shotgun (WGS) entry which is preliminary data.</text>
</comment>
<dbReference type="SUPFAM" id="SSF55136">
    <property type="entry name" value="Probable bacterial effector-binding domain"/>
    <property type="match status" value="1"/>
</dbReference>
<dbReference type="SUPFAM" id="SSF46955">
    <property type="entry name" value="Putative DNA-binding domain"/>
    <property type="match status" value="1"/>
</dbReference>
<dbReference type="Proteomes" id="UP000003157">
    <property type="component" value="Unassembled WGS sequence"/>
</dbReference>
<evidence type="ECO:0000313" key="3">
    <source>
        <dbReference type="EMBL" id="EFW05624.1"/>
    </source>
</evidence>
<dbReference type="PROSITE" id="PS50937">
    <property type="entry name" value="HTH_MERR_2"/>
    <property type="match status" value="1"/>
</dbReference>
<keyword evidence="4" id="KW-1185">Reference proteome</keyword>
<dbReference type="PANTHER" id="PTHR30204">
    <property type="entry name" value="REDOX-CYCLING DRUG-SENSING TRANSCRIPTIONAL ACTIVATOR SOXR"/>
    <property type="match status" value="1"/>
</dbReference>
<feature type="domain" description="HTH merR-type" evidence="2">
    <location>
        <begin position="8"/>
        <end position="77"/>
    </location>
</feature>
<organism evidence="3 4">
    <name type="scientific">Coprobacillus cateniformis</name>
    <dbReference type="NCBI Taxonomy" id="100884"/>
    <lineage>
        <taxon>Bacteria</taxon>
        <taxon>Bacillati</taxon>
        <taxon>Bacillota</taxon>
        <taxon>Erysipelotrichia</taxon>
        <taxon>Erysipelotrichales</taxon>
        <taxon>Coprobacillaceae</taxon>
        <taxon>Coprobacillus</taxon>
    </lineage>
</organism>
<name>E7G8P5_9FIRM</name>
<dbReference type="GO" id="GO:0003677">
    <property type="term" value="F:DNA binding"/>
    <property type="evidence" value="ECO:0007669"/>
    <property type="project" value="UniProtKB-KW"/>
</dbReference>
<evidence type="ECO:0000259" key="2">
    <source>
        <dbReference type="PROSITE" id="PS50937"/>
    </source>
</evidence>
<dbReference type="eggNOG" id="COG0789">
    <property type="taxonomic scope" value="Bacteria"/>
</dbReference>
<protein>
    <submittedName>
        <fullName evidence="3">MerR family Transcriptional regulator</fullName>
    </submittedName>
</protein>
<dbReference type="EMBL" id="ADKX01000020">
    <property type="protein sequence ID" value="EFW05624.1"/>
    <property type="molecule type" value="Genomic_DNA"/>
</dbReference>
<dbReference type="InterPro" id="IPR009061">
    <property type="entry name" value="DNA-bd_dom_put_sf"/>
</dbReference>
<dbReference type="Pfam" id="PF13411">
    <property type="entry name" value="MerR_1"/>
    <property type="match status" value="1"/>
</dbReference>